<feature type="region of interest" description="Disordered" evidence="10">
    <location>
        <begin position="1"/>
        <end position="25"/>
    </location>
</feature>
<evidence type="ECO:0000256" key="4">
    <source>
        <dbReference type="ARBA" id="ARBA00011351"/>
    </source>
</evidence>
<reference evidence="12 13" key="1">
    <citation type="journal article" date="2018" name="Evol. Lett.">
        <title>Horizontal gene cluster transfer increased hallucinogenic mushroom diversity.</title>
        <authorList>
            <person name="Reynolds H.T."/>
            <person name="Vijayakumar V."/>
            <person name="Gluck-Thaler E."/>
            <person name="Korotkin H.B."/>
            <person name="Matheny P.B."/>
            <person name="Slot J.C."/>
        </authorList>
    </citation>
    <scope>NUCLEOTIDE SEQUENCE [LARGE SCALE GENOMIC DNA]</scope>
    <source>
        <strain evidence="12 13">2629</strain>
    </source>
</reference>
<sequence>MSQYVDRNEAQKSYRPTAGSMSPGLKRAREPYRLKNALLGLTLGAFAVGIWAYSISAVKQDVFDDVDDDVLGKGADNKNDAKSSAPIPVPAAVAPIVPEPPVVQAPVATTIASTSIPETPVSPQPPSSPVLSALSSSRPRGVIAALASRSGRVRSFLDPQSQTIVWGAPSVDQLGKIGDSKAT</sequence>
<keyword evidence="9" id="KW-0999">Mitochondrion inner membrane</keyword>
<evidence type="ECO:0000256" key="2">
    <source>
        <dbReference type="ARBA" id="ARBA00004304"/>
    </source>
</evidence>
<evidence type="ECO:0000256" key="3">
    <source>
        <dbReference type="ARBA" id="ARBA00007035"/>
    </source>
</evidence>
<comment type="similarity">
    <text evidence="3 9">Belongs to the COA3 family.</text>
</comment>
<keyword evidence="13" id="KW-1185">Reference proteome</keyword>
<dbReference type="PANTHER" id="PTHR15642:SF3">
    <property type="entry name" value="CYTOCHROME C OXIDASE ASSEMBLY FACTOR 3 HOMOLOG, MITOCHONDRIAL"/>
    <property type="match status" value="1"/>
</dbReference>
<gene>
    <name evidence="12" type="ORF">CVT24_011852</name>
</gene>
<evidence type="ECO:0000313" key="12">
    <source>
        <dbReference type="EMBL" id="PPR04634.1"/>
    </source>
</evidence>
<proteinExistence type="inferred from homology"/>
<organism evidence="12 13">
    <name type="scientific">Panaeolus cyanescens</name>
    <dbReference type="NCBI Taxonomy" id="181874"/>
    <lineage>
        <taxon>Eukaryota</taxon>
        <taxon>Fungi</taxon>
        <taxon>Dikarya</taxon>
        <taxon>Basidiomycota</taxon>
        <taxon>Agaricomycotina</taxon>
        <taxon>Agaricomycetes</taxon>
        <taxon>Agaricomycetidae</taxon>
        <taxon>Agaricales</taxon>
        <taxon>Agaricineae</taxon>
        <taxon>Galeropsidaceae</taxon>
        <taxon>Panaeolus</taxon>
    </lineage>
</organism>
<comment type="subunit">
    <text evidence="4 9">Component of 250-400 kDa complexes called cytochrome oxidase assembly intermediates or COA complexes.</text>
</comment>
<dbReference type="STRING" id="181874.A0A409YP81"/>
<dbReference type="EMBL" id="NHTK01000907">
    <property type="protein sequence ID" value="PPR04634.1"/>
    <property type="molecule type" value="Genomic_DNA"/>
</dbReference>
<evidence type="ECO:0000256" key="1">
    <source>
        <dbReference type="ARBA" id="ARBA00003064"/>
    </source>
</evidence>
<evidence type="ECO:0000259" key="11">
    <source>
        <dbReference type="Pfam" id="PF09813"/>
    </source>
</evidence>
<keyword evidence="5 9" id="KW-0812">Transmembrane</keyword>
<evidence type="ECO:0000256" key="6">
    <source>
        <dbReference type="ARBA" id="ARBA00022989"/>
    </source>
</evidence>
<dbReference type="GO" id="GO:0005743">
    <property type="term" value="C:mitochondrial inner membrane"/>
    <property type="evidence" value="ECO:0007669"/>
    <property type="project" value="UniProtKB-UniRule"/>
</dbReference>
<evidence type="ECO:0000256" key="9">
    <source>
        <dbReference type="RuleBase" id="RU367056"/>
    </source>
</evidence>
<evidence type="ECO:0000313" key="13">
    <source>
        <dbReference type="Proteomes" id="UP000284842"/>
    </source>
</evidence>
<comment type="subcellular location">
    <subcellularLocation>
        <location evidence="2">Mitochondrion membrane</location>
        <topology evidence="2">Single-pass membrane protein</topology>
    </subcellularLocation>
</comment>
<keyword evidence="6 9" id="KW-1133">Transmembrane helix</keyword>
<name>A0A409YP81_9AGAR</name>
<dbReference type="GO" id="GO:0033617">
    <property type="term" value="P:mitochondrial respiratory chain complex IV assembly"/>
    <property type="evidence" value="ECO:0007669"/>
    <property type="project" value="UniProtKB-UniRule"/>
</dbReference>
<comment type="caution">
    <text evidence="12">The sequence shown here is derived from an EMBL/GenBank/DDBJ whole genome shotgun (WGS) entry which is preliminary data.</text>
</comment>
<keyword evidence="7 9" id="KW-0496">Mitochondrion</keyword>
<feature type="domain" description="Cytochrome c oxidase assembly factor 3 mitochondrial coiled-coil" evidence="11">
    <location>
        <begin position="24"/>
        <end position="68"/>
    </location>
</feature>
<accession>A0A409YP81</accession>
<evidence type="ECO:0000256" key="10">
    <source>
        <dbReference type="SAM" id="MobiDB-lite"/>
    </source>
</evidence>
<feature type="transmembrane region" description="Helical" evidence="9">
    <location>
        <begin position="36"/>
        <end position="54"/>
    </location>
</feature>
<evidence type="ECO:0000256" key="7">
    <source>
        <dbReference type="ARBA" id="ARBA00023128"/>
    </source>
</evidence>
<dbReference type="Pfam" id="PF09813">
    <property type="entry name" value="Coa3_cc"/>
    <property type="match status" value="1"/>
</dbReference>
<protein>
    <recommendedName>
        <fullName evidence="9">Cytochrome c oxidase assembly factor 3</fullName>
    </recommendedName>
</protein>
<dbReference type="AlphaFoldDB" id="A0A409YP81"/>
<dbReference type="Proteomes" id="UP000284842">
    <property type="component" value="Unassembled WGS sequence"/>
</dbReference>
<evidence type="ECO:0000256" key="8">
    <source>
        <dbReference type="ARBA" id="ARBA00023136"/>
    </source>
</evidence>
<comment type="function">
    <text evidence="1 9">Required for assembly of cytochrome c oxidase (complex IV).</text>
</comment>
<dbReference type="InterPro" id="IPR041752">
    <property type="entry name" value="Coa3"/>
</dbReference>
<keyword evidence="8 9" id="KW-0472">Membrane</keyword>
<evidence type="ECO:0000256" key="5">
    <source>
        <dbReference type="ARBA" id="ARBA00022692"/>
    </source>
</evidence>
<dbReference type="OrthoDB" id="10018333at2759"/>
<feature type="region of interest" description="Disordered" evidence="10">
    <location>
        <begin position="115"/>
        <end position="134"/>
    </location>
</feature>
<dbReference type="InterPro" id="IPR018628">
    <property type="entry name" value="Coa3_CC"/>
</dbReference>
<dbReference type="PANTHER" id="PTHR15642">
    <property type="entry name" value="CYTOCHROME C OXIDASE ASSEMBLY FACTOR 3, MITOCHONDRIAL"/>
    <property type="match status" value="1"/>
</dbReference>
<feature type="compositionally biased region" description="Basic and acidic residues" evidence="10">
    <location>
        <begin position="1"/>
        <end position="12"/>
    </location>
</feature>
<dbReference type="InParanoid" id="A0A409YP81"/>